<keyword evidence="1 2" id="KW-0193">Cuticle</keyword>
<dbReference type="InParanoid" id="E9G164"/>
<dbReference type="PROSITE" id="PS51155">
    <property type="entry name" value="CHIT_BIND_RR_2"/>
    <property type="match status" value="1"/>
</dbReference>
<dbReference type="OMA" id="NAVNGQY"/>
<dbReference type="InterPro" id="IPR051217">
    <property type="entry name" value="Insect_Cuticle_Struc_Prot"/>
</dbReference>
<dbReference type="Proteomes" id="UP000000305">
    <property type="component" value="Unassembled WGS sequence"/>
</dbReference>
<dbReference type="PANTHER" id="PTHR12236">
    <property type="entry name" value="STRUCTURAL CONTITUENT OF CUTICLE"/>
    <property type="match status" value="1"/>
</dbReference>
<dbReference type="KEGG" id="dpx:DAPPUDRAFT_97747"/>
<name>E9G164_DAPPU</name>
<evidence type="ECO:0000256" key="1">
    <source>
        <dbReference type="ARBA" id="ARBA00022460"/>
    </source>
</evidence>
<protein>
    <recommendedName>
        <fullName evidence="5">Cuticular protein</fullName>
    </recommendedName>
</protein>
<dbReference type="OrthoDB" id="6884310at2759"/>
<reference evidence="3 4" key="1">
    <citation type="journal article" date="2011" name="Science">
        <title>The ecoresponsive genome of Daphnia pulex.</title>
        <authorList>
            <person name="Colbourne J.K."/>
            <person name="Pfrender M.E."/>
            <person name="Gilbert D."/>
            <person name="Thomas W.K."/>
            <person name="Tucker A."/>
            <person name="Oakley T.H."/>
            <person name="Tokishita S."/>
            <person name="Aerts A."/>
            <person name="Arnold G.J."/>
            <person name="Basu M.K."/>
            <person name="Bauer D.J."/>
            <person name="Caceres C.E."/>
            <person name="Carmel L."/>
            <person name="Casola C."/>
            <person name="Choi J.H."/>
            <person name="Detter J.C."/>
            <person name="Dong Q."/>
            <person name="Dusheyko S."/>
            <person name="Eads B.D."/>
            <person name="Frohlich T."/>
            <person name="Geiler-Samerotte K.A."/>
            <person name="Gerlach D."/>
            <person name="Hatcher P."/>
            <person name="Jogdeo S."/>
            <person name="Krijgsveld J."/>
            <person name="Kriventseva E.V."/>
            <person name="Kultz D."/>
            <person name="Laforsch C."/>
            <person name="Lindquist E."/>
            <person name="Lopez J."/>
            <person name="Manak J.R."/>
            <person name="Muller J."/>
            <person name="Pangilinan J."/>
            <person name="Patwardhan R.P."/>
            <person name="Pitluck S."/>
            <person name="Pritham E.J."/>
            <person name="Rechtsteiner A."/>
            <person name="Rho M."/>
            <person name="Rogozin I.B."/>
            <person name="Sakarya O."/>
            <person name="Salamov A."/>
            <person name="Schaack S."/>
            <person name="Shapiro H."/>
            <person name="Shiga Y."/>
            <person name="Skalitzky C."/>
            <person name="Smith Z."/>
            <person name="Souvorov A."/>
            <person name="Sung W."/>
            <person name="Tang Z."/>
            <person name="Tsuchiya D."/>
            <person name="Tu H."/>
            <person name="Vos H."/>
            <person name="Wang M."/>
            <person name="Wolf Y.I."/>
            <person name="Yamagata H."/>
            <person name="Yamada T."/>
            <person name="Ye Y."/>
            <person name="Shaw J.R."/>
            <person name="Andrews J."/>
            <person name="Crease T.J."/>
            <person name="Tang H."/>
            <person name="Lucas S.M."/>
            <person name="Robertson H.M."/>
            <person name="Bork P."/>
            <person name="Koonin E.V."/>
            <person name="Zdobnov E.M."/>
            <person name="Grigoriev I.V."/>
            <person name="Lynch M."/>
            <person name="Boore J.L."/>
        </authorList>
    </citation>
    <scope>NUCLEOTIDE SEQUENCE [LARGE SCALE GENOMIC DNA]</scope>
</reference>
<dbReference type="InterPro" id="IPR000618">
    <property type="entry name" value="Insect_cuticle"/>
</dbReference>
<accession>E9G164</accession>
<organism evidence="3 4">
    <name type="scientific">Daphnia pulex</name>
    <name type="common">Water flea</name>
    <dbReference type="NCBI Taxonomy" id="6669"/>
    <lineage>
        <taxon>Eukaryota</taxon>
        <taxon>Metazoa</taxon>
        <taxon>Ecdysozoa</taxon>
        <taxon>Arthropoda</taxon>
        <taxon>Crustacea</taxon>
        <taxon>Branchiopoda</taxon>
        <taxon>Diplostraca</taxon>
        <taxon>Cladocera</taxon>
        <taxon>Anomopoda</taxon>
        <taxon>Daphniidae</taxon>
        <taxon>Daphnia</taxon>
    </lineage>
</organism>
<evidence type="ECO:0008006" key="5">
    <source>
        <dbReference type="Google" id="ProtNLM"/>
    </source>
</evidence>
<evidence type="ECO:0000313" key="4">
    <source>
        <dbReference type="Proteomes" id="UP000000305"/>
    </source>
</evidence>
<dbReference type="GO" id="GO:0031012">
    <property type="term" value="C:extracellular matrix"/>
    <property type="evidence" value="ECO:0000318"/>
    <property type="project" value="GO_Central"/>
</dbReference>
<dbReference type="Pfam" id="PF00379">
    <property type="entry name" value="Chitin_bind_4"/>
    <property type="match status" value="1"/>
</dbReference>
<dbReference type="STRING" id="6669.E9G164"/>
<keyword evidence="4" id="KW-1185">Reference proteome</keyword>
<dbReference type="HOGENOM" id="CLU_1416479_0_0_1"/>
<evidence type="ECO:0000256" key="2">
    <source>
        <dbReference type="PROSITE-ProRule" id="PRU00497"/>
    </source>
</evidence>
<dbReference type="PANTHER" id="PTHR12236:SF79">
    <property type="entry name" value="CUTICULAR PROTEIN 50CB-RELATED"/>
    <property type="match status" value="1"/>
</dbReference>
<dbReference type="PROSITE" id="PS00233">
    <property type="entry name" value="CHIT_BIND_RR_1"/>
    <property type="match status" value="1"/>
</dbReference>
<sequence>MEKNDQKDIKGGRCFLAVGFAAVVQAGLPEAGGFRYAVNDFNGNEQSHQQNRGPGNAVNGQYKVLLPDGRLQTVTYIADEGGYRAKVDYTPAAPGEATTAGKGLPLPATSRFSSVIGNGYGGGGVAGGFGASAFGAAPYGAGAIAAGALGAAGSYGSGFGFGDAIWLRNTGSYGGGFGGGNNYGVGVSGGYG</sequence>
<gene>
    <name evidence="3" type="ORF">DAPPUDRAFT_97747</name>
</gene>
<dbReference type="InterPro" id="IPR031311">
    <property type="entry name" value="CHIT_BIND_RR_consensus"/>
</dbReference>
<evidence type="ECO:0000313" key="3">
    <source>
        <dbReference type="EMBL" id="EFX86616.1"/>
    </source>
</evidence>
<dbReference type="EMBL" id="GL732529">
    <property type="protein sequence ID" value="EFX86616.1"/>
    <property type="molecule type" value="Genomic_DNA"/>
</dbReference>
<dbReference type="AlphaFoldDB" id="E9G164"/>
<proteinExistence type="predicted"/>
<dbReference type="GO" id="GO:0042302">
    <property type="term" value="F:structural constituent of cuticle"/>
    <property type="evidence" value="ECO:0007669"/>
    <property type="project" value="UniProtKB-UniRule"/>
</dbReference>